<keyword evidence="3" id="KW-0964">Secreted</keyword>
<dbReference type="Gene3D" id="2.60.40.740">
    <property type="match status" value="1"/>
</dbReference>
<evidence type="ECO:0000256" key="2">
    <source>
        <dbReference type="ARBA" id="ARBA00022512"/>
    </source>
</evidence>
<sequence>MNSIKKVWKIVAAVLLLLPLFAGSLSASAVTEVETANVTVHKRVFKDEFPELKLNTGLEMPDFGGDPLAGAGFTVYDVTDKYHAALTGRDQTAAMNAVIADYTGGGTGFTVVATEQLTTDPDGTTVFTDLPLISSGKDAAYLFVETTAPATPTIIQTALPFILAMPIYTAMDADGELNTDIHVYPKNVTAENKKEMTNKDSFDLVEIGGTEYRNVQIGDILSYKLTVQIPANIGTRTSFVIKDTPGAGMAVANPSAITVKDEGGLALPAAAYTVTPATPTSDITVTLTMGDAAVRALASKTLIITYDMVLTEDAVPDTVIENNASVRVNNGTEVAITPPPGVFTGGKQFIKKDKHTAKGLAGAEFKVKKGDQWAKFTSNALGEYAFDGWGTEADATVVTAGADGTFKVTGLTVGNYELKETAAPDGYVLLADNVEFTVAAGGYGSTEELRLIVNNVPKGLLPSTGGSGIYAFLIIGSMMMAGAYFWFKRSKEHAEV</sequence>
<evidence type="ECO:0000259" key="10">
    <source>
        <dbReference type="Pfam" id="PF17802"/>
    </source>
</evidence>
<evidence type="ECO:0000256" key="5">
    <source>
        <dbReference type="ARBA" id="ARBA00023088"/>
    </source>
</evidence>
<name>A0A917N4B9_9ENTE</name>
<evidence type="ECO:0000256" key="1">
    <source>
        <dbReference type="ARBA" id="ARBA00007257"/>
    </source>
</evidence>
<feature type="chain" id="PRO_5037341361" evidence="7">
    <location>
        <begin position="30"/>
        <end position="496"/>
    </location>
</feature>
<feature type="signal peptide" evidence="7">
    <location>
        <begin position="1"/>
        <end position="29"/>
    </location>
</feature>
<dbReference type="PANTHER" id="PTHR36108">
    <property type="entry name" value="COLOSSIN-B-RELATED"/>
    <property type="match status" value="1"/>
</dbReference>
<evidence type="ECO:0000256" key="6">
    <source>
        <dbReference type="SAM" id="Phobius"/>
    </source>
</evidence>
<feature type="domain" description="Gram-positive cocci surface proteins LPxTG" evidence="8">
    <location>
        <begin position="458"/>
        <end position="492"/>
    </location>
</feature>
<dbReference type="InterPro" id="IPR041033">
    <property type="entry name" value="SpaA_PFL_dom_1"/>
</dbReference>
<evidence type="ECO:0000256" key="3">
    <source>
        <dbReference type="ARBA" id="ARBA00022525"/>
    </source>
</evidence>
<dbReference type="NCBIfam" id="TIGR04226">
    <property type="entry name" value="RrgB_K2N_iso_D2"/>
    <property type="match status" value="1"/>
</dbReference>
<dbReference type="Gene3D" id="2.60.40.10">
    <property type="entry name" value="Immunoglobulins"/>
    <property type="match status" value="2"/>
</dbReference>
<keyword evidence="5" id="KW-0572">Peptidoglycan-anchor</keyword>
<dbReference type="NCBIfam" id="NF033902">
    <property type="entry name" value="iso_D2_wall_anc"/>
    <property type="match status" value="1"/>
</dbReference>
<reference evidence="11" key="1">
    <citation type="journal article" date="2014" name="Int. J. Syst. Evol. Microbiol.">
        <title>Complete genome sequence of Corynebacterium casei LMG S-19264T (=DSM 44701T), isolated from a smear-ripened cheese.</title>
        <authorList>
            <consortium name="US DOE Joint Genome Institute (JGI-PGF)"/>
            <person name="Walter F."/>
            <person name="Albersmeier A."/>
            <person name="Kalinowski J."/>
            <person name="Ruckert C."/>
        </authorList>
    </citation>
    <scope>NUCLEOTIDE SEQUENCE</scope>
    <source>
        <strain evidence="11">CCM 8433</strain>
    </source>
</reference>
<accession>A0A917N4B9</accession>
<keyword evidence="2" id="KW-0134">Cell wall</keyword>
<comment type="similarity">
    <text evidence="1">Belongs to the serine-aspartate repeat-containing protein (SDr) family.</text>
</comment>
<dbReference type="Pfam" id="PF16555">
    <property type="entry name" value="GramPos_pilinD1"/>
    <property type="match status" value="1"/>
</dbReference>
<dbReference type="InterPro" id="IPR048052">
    <property type="entry name" value="FM1-like"/>
</dbReference>
<keyword evidence="12" id="KW-1185">Reference proteome</keyword>
<evidence type="ECO:0000256" key="4">
    <source>
        <dbReference type="ARBA" id="ARBA00022729"/>
    </source>
</evidence>
<comment type="caution">
    <text evidence="11">The sequence shown here is derived from an EMBL/GenBank/DDBJ whole genome shotgun (WGS) entry which is preliminary data.</text>
</comment>
<keyword evidence="6" id="KW-0472">Membrane</keyword>
<evidence type="ECO:0000313" key="12">
    <source>
        <dbReference type="Proteomes" id="UP000622610"/>
    </source>
</evidence>
<proteinExistence type="inferred from homology"/>
<dbReference type="Pfam" id="PF17802">
    <property type="entry name" value="SpaA"/>
    <property type="match status" value="1"/>
</dbReference>
<dbReference type="InterPro" id="IPR032364">
    <property type="entry name" value="GramPos_pilinD1_N"/>
</dbReference>
<dbReference type="Pfam" id="PF00746">
    <property type="entry name" value="Gram_pos_anchor"/>
    <property type="match status" value="1"/>
</dbReference>
<evidence type="ECO:0000259" key="8">
    <source>
        <dbReference type="Pfam" id="PF00746"/>
    </source>
</evidence>
<dbReference type="RefSeq" id="WP_188366732.1">
    <property type="nucleotide sequence ID" value="NZ_BMDT01000001.1"/>
</dbReference>
<feature type="domain" description="Gram-positive pilin subunit D1 N-terminal" evidence="9">
    <location>
        <begin position="34"/>
        <end position="188"/>
    </location>
</feature>
<feature type="domain" description="SpaA-like prealbumin fold" evidence="10">
    <location>
        <begin position="348"/>
        <end position="442"/>
    </location>
</feature>
<dbReference type="InterPro" id="IPR026466">
    <property type="entry name" value="Fim_isopep_form_D2_dom"/>
</dbReference>
<dbReference type="NCBIfam" id="TIGR01167">
    <property type="entry name" value="LPXTG_anchor"/>
    <property type="match status" value="1"/>
</dbReference>
<keyword evidence="6" id="KW-1133">Transmembrane helix</keyword>
<dbReference type="Proteomes" id="UP000622610">
    <property type="component" value="Unassembled WGS sequence"/>
</dbReference>
<reference evidence="11" key="2">
    <citation type="submission" date="2020-09" db="EMBL/GenBank/DDBJ databases">
        <authorList>
            <person name="Sun Q."/>
            <person name="Sedlacek I."/>
        </authorList>
    </citation>
    <scope>NUCLEOTIDE SEQUENCE</scope>
    <source>
        <strain evidence="11">CCM 8433</strain>
    </source>
</reference>
<evidence type="ECO:0000256" key="7">
    <source>
        <dbReference type="SAM" id="SignalP"/>
    </source>
</evidence>
<dbReference type="EMBL" id="BMDT01000001">
    <property type="protein sequence ID" value="GGI64909.1"/>
    <property type="molecule type" value="Genomic_DNA"/>
</dbReference>
<organism evidence="11 12">
    <name type="scientific">Enterococcus alcedinis</name>
    <dbReference type="NCBI Taxonomy" id="1274384"/>
    <lineage>
        <taxon>Bacteria</taxon>
        <taxon>Bacillati</taxon>
        <taxon>Bacillota</taxon>
        <taxon>Bacilli</taxon>
        <taxon>Lactobacillales</taxon>
        <taxon>Enterococcaceae</taxon>
        <taxon>Enterococcus</taxon>
    </lineage>
</organism>
<keyword evidence="6" id="KW-0812">Transmembrane</keyword>
<protein>
    <submittedName>
        <fullName evidence="11">Peptidase</fullName>
    </submittedName>
</protein>
<feature type="transmembrane region" description="Helical" evidence="6">
    <location>
        <begin position="468"/>
        <end position="487"/>
    </location>
</feature>
<dbReference type="InterPro" id="IPR019931">
    <property type="entry name" value="LPXTG_anchor"/>
</dbReference>
<dbReference type="InterPro" id="IPR013783">
    <property type="entry name" value="Ig-like_fold"/>
</dbReference>
<dbReference type="PANTHER" id="PTHR36108:SF13">
    <property type="entry name" value="COLOSSIN-B-RELATED"/>
    <property type="match status" value="1"/>
</dbReference>
<evidence type="ECO:0000313" key="11">
    <source>
        <dbReference type="EMBL" id="GGI64909.1"/>
    </source>
</evidence>
<evidence type="ECO:0000259" key="9">
    <source>
        <dbReference type="Pfam" id="PF16555"/>
    </source>
</evidence>
<dbReference type="AlphaFoldDB" id="A0A917N4B9"/>
<gene>
    <name evidence="11" type="primary">fms13</name>
    <name evidence="11" type="ORF">GCM10011482_05630</name>
</gene>
<keyword evidence="4 7" id="KW-0732">Signal</keyword>